<feature type="binding site" evidence="6">
    <location>
        <position position="113"/>
    </location>
    <ligand>
        <name>Zn(2+)</name>
        <dbReference type="ChEBI" id="CHEBI:29105"/>
        <label>1</label>
    </ligand>
</feature>
<comment type="cofactor">
    <cofactor evidence="6">
        <name>Ca(2+)</name>
        <dbReference type="ChEBI" id="CHEBI:29108"/>
    </cofactor>
    <text evidence="6">Can bind about 5 Ca(2+) ions per subunit.</text>
</comment>
<evidence type="ECO:0000256" key="1">
    <source>
        <dbReference type="ARBA" id="ARBA00022670"/>
    </source>
</evidence>
<comment type="cofactor">
    <cofactor evidence="6">
        <name>Zn(2+)</name>
        <dbReference type="ChEBI" id="CHEBI:29105"/>
    </cofactor>
    <text evidence="6">Binds 2 Zn(2+) ions per subunit.</text>
</comment>
<dbReference type="AlphaFoldDB" id="A0A6J1BWH2"/>
<dbReference type="GO" id="GO:0030198">
    <property type="term" value="P:extracellular matrix organization"/>
    <property type="evidence" value="ECO:0007669"/>
    <property type="project" value="TreeGrafter"/>
</dbReference>
<feature type="binding site" evidence="6">
    <location>
        <position position="180"/>
    </location>
    <ligand>
        <name>Zn(2+)</name>
        <dbReference type="ChEBI" id="CHEBI:29105"/>
        <label>2</label>
        <note>catalytic</note>
    </ligand>
</feature>
<feature type="binding site" evidence="6">
    <location>
        <position position="138"/>
    </location>
    <ligand>
        <name>Zn(2+)</name>
        <dbReference type="ChEBI" id="CHEBI:29105"/>
        <label>1</label>
    </ligand>
</feature>
<feature type="chain" id="PRO_5026962176" evidence="7">
    <location>
        <begin position="30"/>
        <end position="207"/>
    </location>
</feature>
<keyword evidence="4 6" id="KW-0862">Zinc</keyword>
<dbReference type="InterPro" id="IPR006026">
    <property type="entry name" value="Peptidase_Metallo"/>
</dbReference>
<dbReference type="Proteomes" id="UP000504603">
    <property type="component" value="Unplaced"/>
</dbReference>
<reference evidence="10" key="1">
    <citation type="submission" date="2025-08" db="UniProtKB">
        <authorList>
            <consortium name="RefSeq"/>
        </authorList>
    </citation>
    <scope>IDENTIFICATION</scope>
    <source>
        <strain evidence="10">OHB3-1</strain>
    </source>
</reference>
<sequence>MESSKALQIMLSSAILVLLLVSVFPDTEGCRAADGSNGHVQFHKVSHYEFSGPKWPPSKYNLTYAFLGNYPSDKINPVALDFDQWAANSGFTFSQVPNNTQSDLTISFQRLDHGDNSPFDGPGGVLAHAYDPEDGRFHFDADDSFVVGAVADSFDVETVAVHEIGHLLGLDHSLVQEAVMYEFITSGATNRDLHPDDIAGIKALYGF</sequence>
<feature type="active site" evidence="5">
    <location>
        <position position="163"/>
    </location>
</feature>
<keyword evidence="3" id="KW-0378">Hydrolase</keyword>
<feature type="binding site" evidence="6">
    <location>
        <position position="121"/>
    </location>
    <ligand>
        <name>Ca(2+)</name>
        <dbReference type="ChEBI" id="CHEBI:29108"/>
        <label>3</label>
    </ligand>
</feature>
<feature type="binding site" evidence="6">
    <location>
        <position position="140"/>
    </location>
    <ligand>
        <name>Ca(2+)</name>
        <dbReference type="ChEBI" id="CHEBI:29108"/>
        <label>3</label>
    </ligand>
</feature>
<dbReference type="Pfam" id="PF00413">
    <property type="entry name" value="Peptidase_M10"/>
    <property type="match status" value="1"/>
</dbReference>
<evidence type="ECO:0000256" key="7">
    <source>
        <dbReference type="SAM" id="SignalP"/>
    </source>
</evidence>
<feature type="binding site" evidence="6">
    <location>
        <position position="103"/>
    </location>
    <ligand>
        <name>Ca(2+)</name>
        <dbReference type="ChEBI" id="CHEBI:29108"/>
        <label>2</label>
    </ligand>
</feature>
<dbReference type="InterPro" id="IPR024079">
    <property type="entry name" value="MetalloPept_cat_dom_sf"/>
</dbReference>
<dbReference type="InterPro" id="IPR021190">
    <property type="entry name" value="Pept_M10A"/>
</dbReference>
<keyword evidence="7" id="KW-0732">Signal</keyword>
<feature type="binding site" evidence="6">
    <location>
        <position position="120"/>
    </location>
    <ligand>
        <name>Ca(2+)</name>
        <dbReference type="ChEBI" id="CHEBI:29108"/>
        <label>3</label>
    </ligand>
</feature>
<feature type="binding site" evidence="6">
    <location>
        <position position="166"/>
    </location>
    <ligand>
        <name>Zn(2+)</name>
        <dbReference type="ChEBI" id="CHEBI:29105"/>
        <label>2</label>
        <note>catalytic</note>
    </ligand>
</feature>
<dbReference type="GO" id="GO:0006508">
    <property type="term" value="P:proteolysis"/>
    <property type="evidence" value="ECO:0007669"/>
    <property type="project" value="UniProtKB-KW"/>
</dbReference>
<evidence type="ECO:0000259" key="8">
    <source>
        <dbReference type="SMART" id="SM00235"/>
    </source>
</evidence>
<dbReference type="InterPro" id="IPR001818">
    <property type="entry name" value="Pept_M10_metallopeptidase"/>
</dbReference>
<feature type="signal peptide" evidence="7">
    <location>
        <begin position="1"/>
        <end position="29"/>
    </location>
</feature>
<dbReference type="GO" id="GO:0031012">
    <property type="term" value="C:extracellular matrix"/>
    <property type="evidence" value="ECO:0007669"/>
    <property type="project" value="InterPro"/>
</dbReference>
<evidence type="ECO:0000256" key="6">
    <source>
        <dbReference type="PIRSR" id="PIRSR621190-2"/>
    </source>
</evidence>
<dbReference type="OrthoDB" id="406838at2759"/>
<dbReference type="GeneID" id="111006152"/>
<dbReference type="Gene3D" id="3.40.390.10">
    <property type="entry name" value="Collagenase (Catalytic Domain)"/>
    <property type="match status" value="1"/>
</dbReference>
<dbReference type="SMART" id="SM00235">
    <property type="entry name" value="ZnMc"/>
    <property type="match status" value="1"/>
</dbReference>
<dbReference type="CDD" id="cd04278">
    <property type="entry name" value="ZnMc_MMP"/>
    <property type="match status" value="1"/>
</dbReference>
<name>A0A6J1BWH2_MOMCH</name>
<feature type="binding site" evidence="6">
    <location>
        <position position="172"/>
    </location>
    <ligand>
        <name>Zn(2+)</name>
        <dbReference type="ChEBI" id="CHEBI:29105"/>
        <label>2</label>
        <note>catalytic</note>
    </ligand>
</feature>
<keyword evidence="1" id="KW-0645">Protease</keyword>
<organism evidence="9 10">
    <name type="scientific">Momordica charantia</name>
    <name type="common">Bitter gourd</name>
    <name type="synonym">Balsam pear</name>
    <dbReference type="NCBI Taxonomy" id="3673"/>
    <lineage>
        <taxon>Eukaryota</taxon>
        <taxon>Viridiplantae</taxon>
        <taxon>Streptophyta</taxon>
        <taxon>Embryophyta</taxon>
        <taxon>Tracheophyta</taxon>
        <taxon>Spermatophyta</taxon>
        <taxon>Magnoliopsida</taxon>
        <taxon>eudicotyledons</taxon>
        <taxon>Gunneridae</taxon>
        <taxon>Pentapetalae</taxon>
        <taxon>rosids</taxon>
        <taxon>fabids</taxon>
        <taxon>Cucurbitales</taxon>
        <taxon>Cucurbitaceae</taxon>
        <taxon>Momordiceae</taxon>
        <taxon>Momordica</taxon>
    </lineage>
</organism>
<proteinExistence type="predicted"/>
<evidence type="ECO:0000256" key="5">
    <source>
        <dbReference type="PIRSR" id="PIRSR621190-1"/>
    </source>
</evidence>
<keyword evidence="2 6" id="KW-0479">Metal-binding</keyword>
<feature type="binding site" evidence="6">
    <location>
        <position position="162"/>
    </location>
    <ligand>
        <name>Zn(2+)</name>
        <dbReference type="ChEBI" id="CHEBI:29105"/>
        <label>2</label>
        <note>catalytic</note>
    </ligand>
</feature>
<evidence type="ECO:0000313" key="9">
    <source>
        <dbReference type="Proteomes" id="UP000504603"/>
    </source>
</evidence>
<dbReference type="PANTHER" id="PTHR10201">
    <property type="entry name" value="MATRIX METALLOPROTEINASE"/>
    <property type="match status" value="1"/>
</dbReference>
<accession>A0A6J1BWH2</accession>
<evidence type="ECO:0000313" key="10">
    <source>
        <dbReference type="RefSeq" id="XP_022133614.1"/>
    </source>
</evidence>
<dbReference type="PRINTS" id="PR00138">
    <property type="entry name" value="MATRIXIN"/>
</dbReference>
<keyword evidence="6" id="KW-0106">Calcium</keyword>
<dbReference type="GO" id="GO:0004222">
    <property type="term" value="F:metalloendopeptidase activity"/>
    <property type="evidence" value="ECO:0007669"/>
    <property type="project" value="InterPro"/>
</dbReference>
<feature type="domain" description="Peptidase metallopeptidase" evidence="8">
    <location>
        <begin position="51"/>
        <end position="207"/>
    </location>
</feature>
<dbReference type="KEGG" id="mcha:111006152"/>
<gene>
    <name evidence="10" type="primary">LOC111006152</name>
</gene>
<dbReference type="InterPro" id="IPR033739">
    <property type="entry name" value="M10A_MMP"/>
</dbReference>
<dbReference type="GO" id="GO:0030574">
    <property type="term" value="P:collagen catabolic process"/>
    <property type="evidence" value="ECO:0007669"/>
    <property type="project" value="TreeGrafter"/>
</dbReference>
<dbReference type="RefSeq" id="XP_022133614.1">
    <property type="nucleotide sequence ID" value="XM_022277922.1"/>
</dbReference>
<protein>
    <submittedName>
        <fullName evidence="10">Metalloendoproteinase 2-MMP-like</fullName>
    </submittedName>
</protein>
<feature type="binding site" evidence="6">
    <location>
        <position position="128"/>
    </location>
    <ligand>
        <name>Zn(2+)</name>
        <dbReference type="ChEBI" id="CHEBI:29105"/>
        <label>1</label>
    </ligand>
</feature>
<evidence type="ECO:0000256" key="3">
    <source>
        <dbReference type="ARBA" id="ARBA00022801"/>
    </source>
</evidence>
<dbReference type="GO" id="GO:0008270">
    <property type="term" value="F:zinc ion binding"/>
    <property type="evidence" value="ECO:0007669"/>
    <property type="project" value="InterPro"/>
</dbReference>
<evidence type="ECO:0000256" key="2">
    <source>
        <dbReference type="ARBA" id="ARBA00022723"/>
    </source>
</evidence>
<dbReference type="PANTHER" id="PTHR10201:SF213">
    <property type="entry name" value="METALLOENDOPROTEINASE 2-MMP-LIKE"/>
    <property type="match status" value="1"/>
</dbReference>
<feature type="binding site" evidence="6">
    <location>
        <position position="115"/>
    </location>
    <ligand>
        <name>Zn(2+)</name>
        <dbReference type="ChEBI" id="CHEBI:29105"/>
        <label>1</label>
    </ligand>
</feature>
<dbReference type="SUPFAM" id="SSF55486">
    <property type="entry name" value="Metalloproteases ('zincins'), catalytic domain"/>
    <property type="match status" value="1"/>
</dbReference>
<keyword evidence="9" id="KW-1185">Reference proteome</keyword>
<evidence type="ECO:0000256" key="4">
    <source>
        <dbReference type="ARBA" id="ARBA00022833"/>
    </source>
</evidence>